<dbReference type="InterPro" id="IPR004242">
    <property type="entry name" value="Transposase_21"/>
</dbReference>
<dbReference type="OrthoDB" id="2289822at2759"/>
<proteinExistence type="predicted"/>
<dbReference type="Proteomes" id="UP000765509">
    <property type="component" value="Unassembled WGS sequence"/>
</dbReference>
<name>A0A9Q3I490_9BASI</name>
<accession>A0A9Q3I490</accession>
<dbReference type="PANTHER" id="PTHR46579:SF1">
    <property type="entry name" value="F5_8 TYPE C DOMAIN-CONTAINING PROTEIN"/>
    <property type="match status" value="1"/>
</dbReference>
<keyword evidence="2" id="KW-1185">Reference proteome</keyword>
<organism evidence="1 2">
    <name type="scientific">Austropuccinia psidii MF-1</name>
    <dbReference type="NCBI Taxonomy" id="1389203"/>
    <lineage>
        <taxon>Eukaryota</taxon>
        <taxon>Fungi</taxon>
        <taxon>Dikarya</taxon>
        <taxon>Basidiomycota</taxon>
        <taxon>Pucciniomycotina</taxon>
        <taxon>Pucciniomycetes</taxon>
        <taxon>Pucciniales</taxon>
        <taxon>Sphaerophragmiaceae</taxon>
        <taxon>Austropuccinia</taxon>
    </lineage>
</organism>
<evidence type="ECO:0000313" key="1">
    <source>
        <dbReference type="EMBL" id="MBW0529106.1"/>
    </source>
</evidence>
<sequence length="415" mass="47207">MFPKEPRGNSLILGLSLLIDWFNPLQNKLSGHQASMGVIALNCLNLPPCLCYQPAFTYLSRIIPGPNQPNMFTISNILGPLVKKLLESNQGIMIHTPKYPKGHKVIVKLAAFIGDVVATHKKKQLKLGRCRSGQDVCNTSFAYHKLESHTKKEKLAKKTGICWSELNRLPYWNPVLNFTLVFIHNWFEGILQHHLNDQWGFARNLERRHDSSAGNSNLGSEAMDSSQNNYQSKKFSFSDSNKKTLISHIYEVVVPNVVTRIQKRLGESHCGRLKASEFNALVNIYIPLAALDVLFSDQQDFNFDLEQFMINLCALVQFTSIVTSKALNKDDSIKSLQTYEVYRETSSELFENVKLNPNHHYTMHLPDHLDWWGPPMGVSEFAGERLVGILQNIKNNHLNGKLLIPVLYFLIFTTK</sequence>
<protein>
    <submittedName>
        <fullName evidence="1">Uncharacterized protein</fullName>
    </submittedName>
</protein>
<dbReference type="AlphaFoldDB" id="A0A9Q3I490"/>
<gene>
    <name evidence="1" type="ORF">O181_068821</name>
</gene>
<evidence type="ECO:0000313" key="2">
    <source>
        <dbReference type="Proteomes" id="UP000765509"/>
    </source>
</evidence>
<dbReference type="Pfam" id="PF02992">
    <property type="entry name" value="Transposase_21"/>
    <property type="match status" value="1"/>
</dbReference>
<dbReference type="EMBL" id="AVOT02034874">
    <property type="protein sequence ID" value="MBW0529106.1"/>
    <property type="molecule type" value="Genomic_DNA"/>
</dbReference>
<dbReference type="PANTHER" id="PTHR46579">
    <property type="entry name" value="F5/8 TYPE C DOMAIN-CONTAINING PROTEIN-RELATED"/>
    <property type="match status" value="1"/>
</dbReference>
<comment type="caution">
    <text evidence="1">The sequence shown here is derived from an EMBL/GenBank/DDBJ whole genome shotgun (WGS) entry which is preliminary data.</text>
</comment>
<reference evidence="1" key="1">
    <citation type="submission" date="2021-03" db="EMBL/GenBank/DDBJ databases">
        <title>Draft genome sequence of rust myrtle Austropuccinia psidii MF-1, a brazilian biotype.</title>
        <authorList>
            <person name="Quecine M.C."/>
            <person name="Pachon D.M.R."/>
            <person name="Bonatelli M.L."/>
            <person name="Correr F.H."/>
            <person name="Franceschini L.M."/>
            <person name="Leite T.F."/>
            <person name="Margarido G.R.A."/>
            <person name="Almeida C.A."/>
            <person name="Ferrarezi J.A."/>
            <person name="Labate C.A."/>
        </authorList>
    </citation>
    <scope>NUCLEOTIDE SEQUENCE</scope>
    <source>
        <strain evidence="1">MF-1</strain>
    </source>
</reference>